<dbReference type="AlphaFoldDB" id="A0A9Q8P538"/>
<proteinExistence type="predicted"/>
<dbReference type="Proteomes" id="UP000756132">
    <property type="component" value="Chromosome 2"/>
</dbReference>
<evidence type="ECO:0000313" key="3">
    <source>
        <dbReference type="Proteomes" id="UP000756132"/>
    </source>
</evidence>
<dbReference type="EMBL" id="CP090164">
    <property type="protein sequence ID" value="UJO13486.1"/>
    <property type="molecule type" value="Genomic_DNA"/>
</dbReference>
<dbReference type="RefSeq" id="XP_047757852.1">
    <property type="nucleotide sequence ID" value="XM_047901582.1"/>
</dbReference>
<keyword evidence="3" id="KW-1185">Reference proteome</keyword>
<reference evidence="2" key="1">
    <citation type="submission" date="2021-12" db="EMBL/GenBank/DDBJ databases">
        <authorList>
            <person name="Zaccaron A."/>
            <person name="Stergiopoulos I."/>
        </authorList>
    </citation>
    <scope>NUCLEOTIDE SEQUENCE</scope>
    <source>
        <strain evidence="2">Race5_Kim</strain>
    </source>
</reference>
<protein>
    <submittedName>
        <fullName evidence="2">Uncharacterized protein</fullName>
    </submittedName>
</protein>
<name>A0A9Q8P538_PASFU</name>
<evidence type="ECO:0000313" key="2">
    <source>
        <dbReference type="EMBL" id="UJO13486.1"/>
    </source>
</evidence>
<accession>A0A9Q8P538</accession>
<feature type="region of interest" description="Disordered" evidence="1">
    <location>
        <begin position="166"/>
        <end position="195"/>
    </location>
</feature>
<sequence>MPRSGVLHSFTTPEEVMDAVKKGDIKYYQFCAELAILAALSYINNECGAAIGLDGNSFVKGRLTPALTTRAQNTGVEYKSLLKQFQRDRKAYRTAMNNKGPSPTASPNADVAAPGTAFSRSAVASSTGGTYSDTMASELSNQEQASNQRIVTDSNVATSLPVALADDEVVMTGTGEAEEEDQPDTRRSKRIRNRQ</sequence>
<reference evidence="2" key="2">
    <citation type="journal article" date="2022" name="Microb. Genom.">
        <title>A chromosome-scale genome assembly of the tomato pathogen Cladosporium fulvum reveals a compartmentalized genome architecture and the presence of a dispensable chromosome.</title>
        <authorList>
            <person name="Zaccaron A.Z."/>
            <person name="Chen L.H."/>
            <person name="Samaras A."/>
            <person name="Stergiopoulos I."/>
        </authorList>
    </citation>
    <scope>NUCLEOTIDE SEQUENCE</scope>
    <source>
        <strain evidence="2">Race5_Kim</strain>
    </source>
</reference>
<evidence type="ECO:0000256" key="1">
    <source>
        <dbReference type="SAM" id="MobiDB-lite"/>
    </source>
</evidence>
<dbReference type="GeneID" id="71982312"/>
<gene>
    <name evidence="2" type="ORF">CLAFUR5_02434</name>
</gene>
<dbReference type="KEGG" id="ffu:CLAFUR5_02434"/>
<organism evidence="2 3">
    <name type="scientific">Passalora fulva</name>
    <name type="common">Tomato leaf mold</name>
    <name type="synonym">Cladosporium fulvum</name>
    <dbReference type="NCBI Taxonomy" id="5499"/>
    <lineage>
        <taxon>Eukaryota</taxon>
        <taxon>Fungi</taxon>
        <taxon>Dikarya</taxon>
        <taxon>Ascomycota</taxon>
        <taxon>Pezizomycotina</taxon>
        <taxon>Dothideomycetes</taxon>
        <taxon>Dothideomycetidae</taxon>
        <taxon>Mycosphaerellales</taxon>
        <taxon>Mycosphaerellaceae</taxon>
        <taxon>Fulvia</taxon>
    </lineage>
</organism>